<feature type="chain" id="PRO_5036443988" evidence="1">
    <location>
        <begin position="21"/>
        <end position="105"/>
    </location>
</feature>
<evidence type="ECO:0000313" key="3">
    <source>
        <dbReference type="Proteomes" id="UP000887159"/>
    </source>
</evidence>
<gene>
    <name evidence="2" type="primary">NCL1_45822</name>
    <name evidence="2" type="ORF">TNCV_3507701</name>
</gene>
<proteinExistence type="predicted"/>
<organism evidence="2 3">
    <name type="scientific">Trichonephila clavipes</name>
    <name type="common">Golden silk orbweaver</name>
    <name type="synonym">Nephila clavipes</name>
    <dbReference type="NCBI Taxonomy" id="2585209"/>
    <lineage>
        <taxon>Eukaryota</taxon>
        <taxon>Metazoa</taxon>
        <taxon>Ecdysozoa</taxon>
        <taxon>Arthropoda</taxon>
        <taxon>Chelicerata</taxon>
        <taxon>Arachnida</taxon>
        <taxon>Araneae</taxon>
        <taxon>Araneomorphae</taxon>
        <taxon>Entelegynae</taxon>
        <taxon>Araneoidea</taxon>
        <taxon>Nephilidae</taxon>
        <taxon>Trichonephila</taxon>
    </lineage>
</organism>
<dbReference type="Proteomes" id="UP000887159">
    <property type="component" value="Unassembled WGS sequence"/>
</dbReference>
<reference evidence="2" key="1">
    <citation type="submission" date="2020-08" db="EMBL/GenBank/DDBJ databases">
        <title>Multicomponent nature underlies the extraordinary mechanical properties of spider dragline silk.</title>
        <authorList>
            <person name="Kono N."/>
            <person name="Nakamura H."/>
            <person name="Mori M."/>
            <person name="Yoshida Y."/>
            <person name="Ohtoshi R."/>
            <person name="Malay A.D."/>
            <person name="Moran D.A.P."/>
            <person name="Tomita M."/>
            <person name="Numata K."/>
            <person name="Arakawa K."/>
        </authorList>
    </citation>
    <scope>NUCLEOTIDE SEQUENCE</scope>
</reference>
<name>A0A8X6S1R8_TRICX</name>
<accession>A0A8X6S1R8</accession>
<protein>
    <submittedName>
        <fullName evidence="2">Uncharacterized protein</fullName>
    </submittedName>
</protein>
<keyword evidence="3" id="KW-1185">Reference proteome</keyword>
<feature type="signal peptide" evidence="1">
    <location>
        <begin position="1"/>
        <end position="20"/>
    </location>
</feature>
<evidence type="ECO:0000256" key="1">
    <source>
        <dbReference type="SAM" id="SignalP"/>
    </source>
</evidence>
<sequence length="105" mass="11700">MFATPLVDCLLFTYLSTARAWLLDHLMPSLPVPTDDVISRIFIEFSALERVVAIHPGMNTERPYHVSIQAKALEIILPKSHVRWLGESGEKPPLSPGALGYNPYA</sequence>
<comment type="caution">
    <text evidence="2">The sequence shown here is derived from an EMBL/GenBank/DDBJ whole genome shotgun (WGS) entry which is preliminary data.</text>
</comment>
<keyword evidence="1" id="KW-0732">Signal</keyword>
<evidence type="ECO:0000313" key="2">
    <source>
        <dbReference type="EMBL" id="GFY02890.1"/>
    </source>
</evidence>
<dbReference type="AlphaFoldDB" id="A0A8X6S1R8"/>
<dbReference type="EMBL" id="BMAU01021233">
    <property type="protein sequence ID" value="GFY02890.1"/>
    <property type="molecule type" value="Genomic_DNA"/>
</dbReference>